<feature type="domain" description="BRCA2 OB1" evidence="4">
    <location>
        <begin position="571"/>
        <end position="661"/>
    </location>
</feature>
<dbReference type="STRING" id="988480.A0A075APB9"/>
<dbReference type="OrthoDB" id="21095at2759"/>
<evidence type="ECO:0000256" key="2">
    <source>
        <dbReference type="ARBA" id="ARBA00022763"/>
    </source>
</evidence>
<protein>
    <submittedName>
        <fullName evidence="5">Breast cancer type 2 susceptibility protein domain-containing protein</fullName>
    </submittedName>
</protein>
<dbReference type="EMBL" id="KE561208">
    <property type="protein sequence ID" value="EPZ31853.1"/>
    <property type="molecule type" value="Genomic_DNA"/>
</dbReference>
<accession>A0A075APB9</accession>
<dbReference type="AlphaFoldDB" id="A0A075APB9"/>
<dbReference type="InterPro" id="IPR012340">
    <property type="entry name" value="NA-bd_OB-fold"/>
</dbReference>
<dbReference type="PANTHER" id="PTHR11289">
    <property type="entry name" value="BREAST CANCER TYPE 2 SUSCEPTIBILITY PROTEIN BRCA2"/>
    <property type="match status" value="1"/>
</dbReference>
<reference evidence="5 6" key="1">
    <citation type="journal article" date="2013" name="Curr. Biol.">
        <title>Shared signatures of parasitism and phylogenomics unite Cryptomycota and microsporidia.</title>
        <authorList>
            <person name="James T.Y."/>
            <person name="Pelin A."/>
            <person name="Bonen L."/>
            <person name="Ahrendt S."/>
            <person name="Sain D."/>
            <person name="Corradi N."/>
            <person name="Stajich J.E."/>
        </authorList>
    </citation>
    <scope>NUCLEOTIDE SEQUENCE [LARGE SCALE GENOMIC DNA]</scope>
    <source>
        <strain evidence="5 6">CSF55</strain>
    </source>
</reference>
<evidence type="ECO:0000313" key="6">
    <source>
        <dbReference type="Proteomes" id="UP000030755"/>
    </source>
</evidence>
<gene>
    <name evidence="5" type="ORF">O9G_004244</name>
</gene>
<dbReference type="PANTHER" id="PTHR11289:SF0">
    <property type="entry name" value="BREAST CANCER TYPE 2 SUSCEPTIBILITY PROTEIN"/>
    <property type="match status" value="1"/>
</dbReference>
<dbReference type="PROSITE" id="PS50138">
    <property type="entry name" value="BRCA2_REPEAT"/>
    <property type="match status" value="6"/>
</dbReference>
<organism evidence="5 6">
    <name type="scientific">Rozella allomycis (strain CSF55)</name>
    <dbReference type="NCBI Taxonomy" id="988480"/>
    <lineage>
        <taxon>Eukaryota</taxon>
        <taxon>Fungi</taxon>
        <taxon>Fungi incertae sedis</taxon>
        <taxon>Cryptomycota</taxon>
        <taxon>Cryptomycota incertae sedis</taxon>
        <taxon>Rozella</taxon>
    </lineage>
</organism>
<dbReference type="HOGENOM" id="CLU_345865_0_0_1"/>
<name>A0A075APB9_ROZAC</name>
<dbReference type="GO" id="GO:0006355">
    <property type="term" value="P:regulation of DNA-templated transcription"/>
    <property type="evidence" value="ECO:0007669"/>
    <property type="project" value="TreeGrafter"/>
</dbReference>
<dbReference type="SUPFAM" id="SSF50249">
    <property type="entry name" value="Nucleic acid-binding proteins"/>
    <property type="match status" value="2"/>
</dbReference>
<dbReference type="Pfam" id="PF00634">
    <property type="entry name" value="BRCA2"/>
    <property type="match status" value="5"/>
</dbReference>
<evidence type="ECO:0000259" key="4">
    <source>
        <dbReference type="Pfam" id="PF09103"/>
    </source>
</evidence>
<sequence>MKVWKHQTLNKVAKRKFNTSMNHSYGKWGKDDVILPSDRSNGDEYLYNVFESRVDDSGDDLDEWLINLLDAGGKRKYNDILGESDNDELDDLSKNLIRSCEKKERNRYRLFYNNVTDFLGKDHKESLLHEMMDKKVRDLTSTVRLKTLKQATQSLKRNSSEITLLNGIEYFSDDNSTCVTKTITNPDSNENIFLKSNSSDSNFFMDTKEESYVGFQTAGGLQTIGGETVNVSDDSWTKAKELFKEENAFQGFQTADGKKVSVSEESLTKAKELFKEEKAFQGFQTAGGKKVKISEESLTKAKELFEEEKTFEGFQTAGGTKVNVSEESINKARDFFNEEVEYKGFQTTDGEKVNVSEESLNKAKVLFEEETSFQGFNTGGGKRVSVTEESLNKAKQLFNDDSIKNDVTNEESCSQFQSANGKLIEITRDSLEKAKSIFDENKISNEKKMFRLKKSKKSLHPNACSPSPVIIKKSKKSFEISDFPIPMKSTSTKFMVDSLLTEDYVFADGWNKTKAFEDVCKLIYPNRKPTEKWLASYISVLGFSIDVLNKEIVIEQLVYRYKIEFIDSKRSILKKIAETDDIPQRHFIVFISNIFLNKNEIEVCDGWYSMPATIDQPLINSIKSQKLKIGCDILDNNPSMKLKLFSNSTKRAAWFEKLGLNKSIIPTSINSINKNGGIVTCIDVIITRILPLSFYNFNLKLTLNQMELKYLNETNSDLSTNLCIEVCDTPFKSSNKFALIVFKKVSESLSSLKPGYRCRFFLLNPNTYSKDILILNANQSFFCEIKKLSESLLNQSAIYQRDFIQLSRIDEICSFSK</sequence>
<keyword evidence="2" id="KW-0227">DNA damage</keyword>
<keyword evidence="3" id="KW-0234">DNA repair</keyword>
<evidence type="ECO:0000256" key="1">
    <source>
        <dbReference type="ARBA" id="ARBA00022737"/>
    </source>
</evidence>
<proteinExistence type="predicted"/>
<dbReference type="GO" id="GO:0000724">
    <property type="term" value="P:double-strand break repair via homologous recombination"/>
    <property type="evidence" value="ECO:0007669"/>
    <property type="project" value="InterPro"/>
</dbReference>
<evidence type="ECO:0000313" key="5">
    <source>
        <dbReference type="EMBL" id="EPZ31853.1"/>
    </source>
</evidence>
<evidence type="ECO:0000256" key="3">
    <source>
        <dbReference type="ARBA" id="ARBA00023204"/>
    </source>
</evidence>
<dbReference type="Proteomes" id="UP000030755">
    <property type="component" value="Unassembled WGS sequence"/>
</dbReference>
<dbReference type="InterPro" id="IPR002093">
    <property type="entry name" value="BRCA2_repeat"/>
</dbReference>
<dbReference type="Pfam" id="PF09103">
    <property type="entry name" value="BRCA-2_OB1"/>
    <property type="match status" value="1"/>
</dbReference>
<keyword evidence="1" id="KW-0677">Repeat</keyword>
<dbReference type="Gene3D" id="2.40.50.140">
    <property type="entry name" value="Nucleic acid-binding proteins"/>
    <property type="match status" value="2"/>
</dbReference>
<dbReference type="InterPro" id="IPR015187">
    <property type="entry name" value="BRCA2_OB_1"/>
</dbReference>
<dbReference type="InterPro" id="IPR015525">
    <property type="entry name" value="BRCA2"/>
</dbReference>
<keyword evidence="6" id="KW-1185">Reference proteome</keyword>